<evidence type="ECO:0000256" key="2">
    <source>
        <dbReference type="ARBA" id="ARBA00023125"/>
    </source>
</evidence>
<dbReference type="SUPFAM" id="SSF46785">
    <property type="entry name" value="Winged helix' DNA-binding domain"/>
    <property type="match status" value="1"/>
</dbReference>
<dbReference type="EMBL" id="JAPNKA010000001">
    <property type="protein sequence ID" value="MCY1081496.1"/>
    <property type="molecule type" value="Genomic_DNA"/>
</dbReference>
<organism evidence="5 6">
    <name type="scientific">Archangium lansingense</name>
    <dbReference type="NCBI Taxonomy" id="2995310"/>
    <lineage>
        <taxon>Bacteria</taxon>
        <taxon>Pseudomonadati</taxon>
        <taxon>Myxococcota</taxon>
        <taxon>Myxococcia</taxon>
        <taxon>Myxococcales</taxon>
        <taxon>Cystobacterineae</taxon>
        <taxon>Archangiaceae</taxon>
        <taxon>Archangium</taxon>
    </lineage>
</organism>
<dbReference type="InterPro" id="IPR052362">
    <property type="entry name" value="HTH-GbsR_regulator"/>
</dbReference>
<protein>
    <submittedName>
        <fullName evidence="5">MarR family transcriptional regulator</fullName>
    </submittedName>
</protein>
<evidence type="ECO:0000259" key="4">
    <source>
        <dbReference type="Pfam" id="PF12802"/>
    </source>
</evidence>
<comment type="caution">
    <text evidence="5">The sequence shown here is derived from an EMBL/GenBank/DDBJ whole genome shotgun (WGS) entry which is preliminary data.</text>
</comment>
<dbReference type="Proteomes" id="UP001207654">
    <property type="component" value="Unassembled WGS sequence"/>
</dbReference>
<evidence type="ECO:0000256" key="3">
    <source>
        <dbReference type="ARBA" id="ARBA00023163"/>
    </source>
</evidence>
<dbReference type="InterPro" id="IPR036388">
    <property type="entry name" value="WH-like_DNA-bd_sf"/>
</dbReference>
<keyword evidence="2" id="KW-0238">DNA-binding</keyword>
<keyword evidence="1" id="KW-0805">Transcription regulation</keyword>
<dbReference type="RefSeq" id="WP_267540092.1">
    <property type="nucleotide sequence ID" value="NZ_JAPNKA010000001.1"/>
</dbReference>
<proteinExistence type="predicted"/>
<dbReference type="Pfam" id="PF12802">
    <property type="entry name" value="MarR_2"/>
    <property type="match status" value="1"/>
</dbReference>
<name>A0ABT4AIH8_9BACT</name>
<sequence>MAKESKKTRKADRAERDEVAVGRFVERFALIMSDSGFPRMPARVFVGLLIADEGRSTAAELAAMLHVSPAAISIAVRYLMQLGLVSREREPGERRDHYRVHNDMWYESLTRRDETLVRWEQGLEEGIAALGVDSPAGARLDETRRFFEFVRGEFPHLLRKWKEIRAAGRKS</sequence>
<keyword evidence="3" id="KW-0804">Transcription</keyword>
<gene>
    <name evidence="5" type="ORF">OV287_44290</name>
</gene>
<evidence type="ECO:0000313" key="6">
    <source>
        <dbReference type="Proteomes" id="UP001207654"/>
    </source>
</evidence>
<reference evidence="5 6" key="1">
    <citation type="submission" date="2022-11" db="EMBL/GenBank/DDBJ databases">
        <title>Minimal conservation of predation-associated metabolite biosynthetic gene clusters underscores biosynthetic potential of Myxococcota including descriptions for ten novel species: Archangium lansinium sp. nov., Myxococcus landrumus sp. nov., Nannocystis bai.</title>
        <authorList>
            <person name="Ahearne A."/>
            <person name="Stevens C."/>
            <person name="Phillips K."/>
        </authorList>
    </citation>
    <scope>NUCLEOTIDE SEQUENCE [LARGE SCALE GENOMIC DNA]</scope>
    <source>
        <strain evidence="5 6">MIWBW</strain>
    </source>
</reference>
<dbReference type="InterPro" id="IPR036390">
    <property type="entry name" value="WH_DNA-bd_sf"/>
</dbReference>
<evidence type="ECO:0000256" key="1">
    <source>
        <dbReference type="ARBA" id="ARBA00023015"/>
    </source>
</evidence>
<accession>A0ABT4AIH8</accession>
<evidence type="ECO:0000313" key="5">
    <source>
        <dbReference type="EMBL" id="MCY1081496.1"/>
    </source>
</evidence>
<keyword evidence="6" id="KW-1185">Reference proteome</keyword>
<dbReference type="PANTHER" id="PTHR38465:SF2">
    <property type="entry name" value="HTH-TYPE TRANSCRIPTIONAL REGULATOR MMPR5"/>
    <property type="match status" value="1"/>
</dbReference>
<dbReference type="PANTHER" id="PTHR38465">
    <property type="entry name" value="HTH-TYPE TRANSCRIPTIONAL REGULATOR MJ1563-RELATED"/>
    <property type="match status" value="1"/>
</dbReference>
<dbReference type="InterPro" id="IPR000835">
    <property type="entry name" value="HTH_MarR-typ"/>
</dbReference>
<feature type="domain" description="HTH marR-type" evidence="4">
    <location>
        <begin position="36"/>
        <end position="95"/>
    </location>
</feature>
<dbReference type="Gene3D" id="1.10.10.10">
    <property type="entry name" value="Winged helix-like DNA-binding domain superfamily/Winged helix DNA-binding domain"/>
    <property type="match status" value="1"/>
</dbReference>